<dbReference type="EMBL" id="OU895878">
    <property type="protein sequence ID" value="CAG9802377.1"/>
    <property type="molecule type" value="Genomic_DNA"/>
</dbReference>
<organism evidence="2 3">
    <name type="scientific">Chironomus riparius</name>
    <dbReference type="NCBI Taxonomy" id="315576"/>
    <lineage>
        <taxon>Eukaryota</taxon>
        <taxon>Metazoa</taxon>
        <taxon>Ecdysozoa</taxon>
        <taxon>Arthropoda</taxon>
        <taxon>Hexapoda</taxon>
        <taxon>Insecta</taxon>
        <taxon>Pterygota</taxon>
        <taxon>Neoptera</taxon>
        <taxon>Endopterygota</taxon>
        <taxon>Diptera</taxon>
        <taxon>Nematocera</taxon>
        <taxon>Chironomoidea</taxon>
        <taxon>Chironomidae</taxon>
        <taxon>Chironominae</taxon>
        <taxon>Chironomus</taxon>
    </lineage>
</organism>
<keyword evidence="3" id="KW-1185">Reference proteome</keyword>
<evidence type="ECO:0000313" key="3">
    <source>
        <dbReference type="Proteomes" id="UP001153620"/>
    </source>
</evidence>
<proteinExistence type="predicted"/>
<reference evidence="2" key="1">
    <citation type="submission" date="2022-01" db="EMBL/GenBank/DDBJ databases">
        <authorList>
            <person name="King R."/>
        </authorList>
    </citation>
    <scope>NUCLEOTIDE SEQUENCE</scope>
</reference>
<evidence type="ECO:0000313" key="2">
    <source>
        <dbReference type="EMBL" id="CAG9802377.1"/>
    </source>
</evidence>
<feature type="region of interest" description="Disordered" evidence="1">
    <location>
        <begin position="79"/>
        <end position="99"/>
    </location>
</feature>
<dbReference type="OrthoDB" id="7797089at2759"/>
<feature type="compositionally biased region" description="Pro residues" evidence="1">
    <location>
        <begin position="79"/>
        <end position="93"/>
    </location>
</feature>
<accession>A0A9N9WQK1</accession>
<sequence length="99" mass="11147">MFRQSSKILRQSLSISRIGQRRFESNDSKDSMCKHHQDLVPPFSEVGKLKSFELKSDCTTFHMKSSGYNPCCPPCPTPSTPCPPPKKPCPCPEENPYAD</sequence>
<reference evidence="2" key="2">
    <citation type="submission" date="2022-10" db="EMBL/GenBank/DDBJ databases">
        <authorList>
            <consortium name="ENA_rothamsted_submissions"/>
            <consortium name="culmorum"/>
            <person name="King R."/>
        </authorList>
    </citation>
    <scope>NUCLEOTIDE SEQUENCE</scope>
</reference>
<protein>
    <submittedName>
        <fullName evidence="2">Uncharacterized protein</fullName>
    </submittedName>
</protein>
<name>A0A9N9WQK1_9DIPT</name>
<gene>
    <name evidence="2" type="ORF">CHIRRI_LOCUS5288</name>
</gene>
<dbReference type="AlphaFoldDB" id="A0A9N9WQK1"/>
<evidence type="ECO:0000256" key="1">
    <source>
        <dbReference type="SAM" id="MobiDB-lite"/>
    </source>
</evidence>
<dbReference type="Proteomes" id="UP001153620">
    <property type="component" value="Chromosome 2"/>
</dbReference>